<dbReference type="PANTHER" id="PTHR30388">
    <property type="entry name" value="ALDEHYDE OXIDOREDUCTASE MOLYBDENUM COFACTOR ASSEMBLY PROTEIN"/>
    <property type="match status" value="1"/>
</dbReference>
<dbReference type="Pfam" id="PF13478">
    <property type="entry name" value="XdhC_C"/>
    <property type="match status" value="1"/>
</dbReference>
<sequence length="381" mass="41711">MHEVFSDAIERLGSGEKIVVATVVRTKGSTPQKPGAKLLVREDGSGTGTLGGGCVEGDIWFAAKQLMQEGGGTEYREYELNEDLAAEDGLICGGTMYFLIDPVYSPDKYLPYASEIDKAYSGSGAVALATVVRTGENGHSKIGDKLFVRENGENEGSIGDDGEDNQARNKAFELMIHGRNEYVTTKSGTEYFIEAYTTPPQLVICGGGHVARALASLAKPLEFRLFITDDREEFANDDRFPEADIIISETPEQALPQLPINPNTFIVVATRGHRYDNVALLAAAKTSAKYVGLMGSKRKTILIYEDLIRGGLEYDRLNEIRSPIGLDIRARTPEEIAISIMSEILMFRLGGSGAPMKLDKKQIDRIKIKVNRDSKTFVETT</sequence>
<dbReference type="Gene3D" id="3.40.50.720">
    <property type="entry name" value="NAD(P)-binding Rossmann-like Domain"/>
    <property type="match status" value="1"/>
</dbReference>
<name>A0A381NEY7_9ZZZZ</name>
<accession>A0A381NEY7</accession>
<evidence type="ECO:0008006" key="4">
    <source>
        <dbReference type="Google" id="ProtNLM"/>
    </source>
</evidence>
<gene>
    <name evidence="3" type="ORF">METZ01_LOCUS5232</name>
</gene>
<dbReference type="Pfam" id="PF02625">
    <property type="entry name" value="XdhC_CoxI"/>
    <property type="match status" value="2"/>
</dbReference>
<organism evidence="3">
    <name type="scientific">marine metagenome</name>
    <dbReference type="NCBI Taxonomy" id="408172"/>
    <lineage>
        <taxon>unclassified sequences</taxon>
        <taxon>metagenomes</taxon>
        <taxon>ecological metagenomes</taxon>
    </lineage>
</organism>
<protein>
    <recommendedName>
        <fullName evidence="4">XdhC/CoxI family protein</fullName>
    </recommendedName>
</protein>
<dbReference type="AlphaFoldDB" id="A0A381NEY7"/>
<dbReference type="EMBL" id="UINC01000270">
    <property type="protein sequence ID" value="SUZ52378.1"/>
    <property type="molecule type" value="Genomic_DNA"/>
</dbReference>
<evidence type="ECO:0000313" key="3">
    <source>
        <dbReference type="EMBL" id="SUZ52378.1"/>
    </source>
</evidence>
<evidence type="ECO:0000259" key="1">
    <source>
        <dbReference type="Pfam" id="PF02625"/>
    </source>
</evidence>
<dbReference type="PANTHER" id="PTHR30388:SF6">
    <property type="entry name" value="XANTHINE DEHYDROGENASE SUBUNIT A-RELATED"/>
    <property type="match status" value="1"/>
</dbReference>
<feature type="domain" description="XdhC Rossmann" evidence="2">
    <location>
        <begin position="202"/>
        <end position="344"/>
    </location>
</feature>
<evidence type="ECO:0000259" key="2">
    <source>
        <dbReference type="Pfam" id="PF13478"/>
    </source>
</evidence>
<proteinExistence type="predicted"/>
<feature type="domain" description="XdhC- CoxI" evidence="1">
    <location>
        <begin position="125"/>
        <end position="181"/>
    </location>
</feature>
<dbReference type="InterPro" id="IPR052698">
    <property type="entry name" value="MoCofactor_Util/Proc"/>
</dbReference>
<reference evidence="3" key="1">
    <citation type="submission" date="2018-05" db="EMBL/GenBank/DDBJ databases">
        <authorList>
            <person name="Lanie J.A."/>
            <person name="Ng W.-L."/>
            <person name="Kazmierczak K.M."/>
            <person name="Andrzejewski T.M."/>
            <person name="Davidsen T.M."/>
            <person name="Wayne K.J."/>
            <person name="Tettelin H."/>
            <person name="Glass J.I."/>
            <person name="Rusch D."/>
            <person name="Podicherti R."/>
            <person name="Tsui H.-C.T."/>
            <person name="Winkler M.E."/>
        </authorList>
    </citation>
    <scope>NUCLEOTIDE SEQUENCE</scope>
</reference>
<feature type="domain" description="XdhC- CoxI" evidence="1">
    <location>
        <begin position="14"/>
        <end position="73"/>
    </location>
</feature>
<dbReference type="InterPro" id="IPR027051">
    <property type="entry name" value="XdhC_Rossmann_dom"/>
</dbReference>
<dbReference type="InterPro" id="IPR003777">
    <property type="entry name" value="XdhC_CoxI"/>
</dbReference>